<organism evidence="2 3">
    <name type="scientific">Methylobacterium platani</name>
    <dbReference type="NCBI Taxonomy" id="427683"/>
    <lineage>
        <taxon>Bacteria</taxon>
        <taxon>Pseudomonadati</taxon>
        <taxon>Pseudomonadota</taxon>
        <taxon>Alphaproteobacteria</taxon>
        <taxon>Hyphomicrobiales</taxon>
        <taxon>Methylobacteriaceae</taxon>
        <taxon>Methylobacterium</taxon>
    </lineage>
</organism>
<dbReference type="InterPro" id="IPR028943">
    <property type="entry name" value="ZorC_EH_Signature_dom"/>
</dbReference>
<evidence type="ECO:0000313" key="3">
    <source>
        <dbReference type="Proteomes" id="UP000078316"/>
    </source>
</evidence>
<gene>
    <name evidence="2" type="ORF">A5481_30740</name>
</gene>
<dbReference type="EMBL" id="LWHQ01000091">
    <property type="protein sequence ID" value="OAS14136.1"/>
    <property type="molecule type" value="Genomic_DNA"/>
</dbReference>
<proteinExistence type="predicted"/>
<dbReference type="STRING" id="427683.A5481_30740"/>
<evidence type="ECO:0000259" key="1">
    <source>
        <dbReference type="Pfam" id="PF15611"/>
    </source>
</evidence>
<dbReference type="AlphaFoldDB" id="A0A179S0F2"/>
<dbReference type="OrthoDB" id="3035290at2"/>
<reference evidence="2 3" key="1">
    <citation type="submission" date="2016-04" db="EMBL/GenBank/DDBJ databases">
        <authorList>
            <person name="Evans L.H."/>
            <person name="Alamgir A."/>
            <person name="Owens N."/>
            <person name="Weber N.D."/>
            <person name="Virtaneva K."/>
            <person name="Barbian K."/>
            <person name="Babar A."/>
            <person name="Rosenke K."/>
        </authorList>
    </citation>
    <scope>NUCLEOTIDE SEQUENCE [LARGE SCALE GENOMIC DNA]</scope>
    <source>
        <strain evidence="2 3">PMB02</strain>
    </source>
</reference>
<sequence length="465" mass="51370">MSSFRSALHSLTLGAPRPLPAEPRLTALARRGDAAGAQAVRRPAVDLDEVAARLIAALDAGEEPSPLDWRHAPWCLWRAEPPLATHDRALTRLLSEIMRSERRGPYRRLASVYLIDYAPERPRIGEIGRALAARAAAAGAPWHDLQRDYRLFEGPEGVRGLTEAALAGRETVPALLGRRGLTAIMAGSGLAEASHLDGLSLLAGRPAASATLHLDQVRGWCLAADNSLLYQAHRAAMVNALVMPFRGMMPSAADRDALGGFLLARFGDPRVKPGNWIGMDEAAAILKRWLTEQSLRQFFDVVDRIAPDGMWKYRRSFWSAYHARDLILNAWVVFGQDGASEARRAFGRDIQFGKFAKGGRKPVMAGHAVLLLDLGRCIVADWSHNGYCNIWSADDPERPRFMNALSYTTDDVRREIPSERTEAVLRKHNIFAHSGSDNYVWQSRVAACIYAMTGHRLSLGEFTVR</sequence>
<feature type="domain" description="Zorya protein ZorC EH" evidence="1">
    <location>
        <begin position="39"/>
        <end position="447"/>
    </location>
</feature>
<accession>A0A179S0F2</accession>
<protein>
    <recommendedName>
        <fullName evidence="1">Zorya protein ZorC EH domain-containing protein</fullName>
    </recommendedName>
</protein>
<dbReference type="Proteomes" id="UP000078316">
    <property type="component" value="Unassembled WGS sequence"/>
</dbReference>
<dbReference type="Pfam" id="PF15611">
    <property type="entry name" value="EH_Signature"/>
    <property type="match status" value="1"/>
</dbReference>
<name>A0A179S0F2_9HYPH</name>
<comment type="caution">
    <text evidence="2">The sequence shown here is derived from an EMBL/GenBank/DDBJ whole genome shotgun (WGS) entry which is preliminary data.</text>
</comment>
<evidence type="ECO:0000313" key="2">
    <source>
        <dbReference type="EMBL" id="OAS14136.1"/>
    </source>
</evidence>